<dbReference type="SMART" id="SM00267">
    <property type="entry name" value="GGDEF"/>
    <property type="match status" value="1"/>
</dbReference>
<evidence type="ECO:0000256" key="1">
    <source>
        <dbReference type="ARBA" id="ARBA00000085"/>
    </source>
</evidence>
<feature type="transmembrane region" description="Helical" evidence="10">
    <location>
        <begin position="49"/>
        <end position="72"/>
    </location>
</feature>
<dbReference type="Gene3D" id="3.30.565.10">
    <property type="entry name" value="Histidine kinase-like ATPase, C-terminal domain"/>
    <property type="match status" value="1"/>
</dbReference>
<evidence type="ECO:0000259" key="11">
    <source>
        <dbReference type="PROSITE" id="PS50109"/>
    </source>
</evidence>
<dbReference type="InterPro" id="IPR043128">
    <property type="entry name" value="Rev_trsase/Diguanyl_cyclase"/>
</dbReference>
<dbReference type="PANTHER" id="PTHR43065">
    <property type="entry name" value="SENSOR HISTIDINE KINASE"/>
    <property type="match status" value="1"/>
</dbReference>
<keyword evidence="10" id="KW-0812">Transmembrane</keyword>
<dbReference type="InterPro" id="IPR029787">
    <property type="entry name" value="Nucleotide_cyclase"/>
</dbReference>
<evidence type="ECO:0000256" key="7">
    <source>
        <dbReference type="ARBA" id="ARBA00022840"/>
    </source>
</evidence>
<feature type="domain" description="Histidine kinase" evidence="11">
    <location>
        <begin position="346"/>
        <end position="550"/>
    </location>
</feature>
<evidence type="ECO:0000256" key="2">
    <source>
        <dbReference type="ARBA" id="ARBA00012438"/>
    </source>
</evidence>
<dbReference type="Gene3D" id="3.30.70.270">
    <property type="match status" value="1"/>
</dbReference>
<dbReference type="InterPro" id="IPR036097">
    <property type="entry name" value="HisK_dim/P_sf"/>
</dbReference>
<keyword evidence="3" id="KW-0597">Phosphoprotein</keyword>
<dbReference type="InterPro" id="IPR036890">
    <property type="entry name" value="HATPase_C_sf"/>
</dbReference>
<dbReference type="PROSITE" id="PS50887">
    <property type="entry name" value="GGDEF"/>
    <property type="match status" value="1"/>
</dbReference>
<dbReference type="CDD" id="cd01949">
    <property type="entry name" value="GGDEF"/>
    <property type="match status" value="1"/>
</dbReference>
<feature type="transmembrane region" description="Helical" evidence="10">
    <location>
        <begin position="20"/>
        <end position="37"/>
    </location>
</feature>
<evidence type="ECO:0000256" key="5">
    <source>
        <dbReference type="ARBA" id="ARBA00022741"/>
    </source>
</evidence>
<gene>
    <name evidence="13" type="ORF">SAMN04488112_10936</name>
</gene>
<dbReference type="PROSITE" id="PS50109">
    <property type="entry name" value="HIS_KIN"/>
    <property type="match status" value="1"/>
</dbReference>
<evidence type="ECO:0000313" key="14">
    <source>
        <dbReference type="Proteomes" id="UP000199387"/>
    </source>
</evidence>
<dbReference type="PANTHER" id="PTHR43065:SF10">
    <property type="entry name" value="PEROXIDE STRESS-ACTIVATED HISTIDINE KINASE MAK3"/>
    <property type="match status" value="1"/>
</dbReference>
<evidence type="ECO:0000256" key="6">
    <source>
        <dbReference type="ARBA" id="ARBA00022777"/>
    </source>
</evidence>
<keyword evidence="8" id="KW-0902">Two-component regulatory system</keyword>
<dbReference type="RefSeq" id="WP_091569487.1">
    <property type="nucleotide sequence ID" value="NZ_FMZA01000009.1"/>
</dbReference>
<feature type="domain" description="GGDEF" evidence="12">
    <location>
        <begin position="204"/>
        <end position="332"/>
    </location>
</feature>
<dbReference type="Pfam" id="PF02518">
    <property type="entry name" value="HATPase_c"/>
    <property type="match status" value="1"/>
</dbReference>
<dbReference type="InterPro" id="IPR005467">
    <property type="entry name" value="His_kinase_dom"/>
</dbReference>
<dbReference type="EC" id="2.7.13.3" evidence="2"/>
<keyword evidence="7" id="KW-0067">ATP-binding</keyword>
<organism evidence="13 14">
    <name type="scientific">Melghirimyces thermohalophilus</name>
    <dbReference type="NCBI Taxonomy" id="1236220"/>
    <lineage>
        <taxon>Bacteria</taxon>
        <taxon>Bacillati</taxon>
        <taxon>Bacillota</taxon>
        <taxon>Bacilli</taxon>
        <taxon>Bacillales</taxon>
        <taxon>Thermoactinomycetaceae</taxon>
        <taxon>Melghirimyces</taxon>
    </lineage>
</organism>
<evidence type="ECO:0000259" key="12">
    <source>
        <dbReference type="PROSITE" id="PS50887"/>
    </source>
</evidence>
<dbReference type="NCBIfam" id="TIGR00254">
    <property type="entry name" value="GGDEF"/>
    <property type="match status" value="1"/>
</dbReference>
<dbReference type="SUPFAM" id="SSF55073">
    <property type="entry name" value="Nucleotide cyclase"/>
    <property type="match status" value="1"/>
</dbReference>
<keyword evidence="6" id="KW-0418">Kinase</keyword>
<comment type="catalytic activity">
    <reaction evidence="1">
        <text>ATP + protein L-histidine = ADP + protein N-phospho-L-histidine.</text>
        <dbReference type="EC" id="2.7.13.3"/>
    </reaction>
</comment>
<keyword evidence="5" id="KW-0547">Nucleotide-binding</keyword>
<dbReference type="GO" id="GO:0000155">
    <property type="term" value="F:phosphorelay sensor kinase activity"/>
    <property type="evidence" value="ECO:0007669"/>
    <property type="project" value="InterPro"/>
</dbReference>
<evidence type="ECO:0000256" key="4">
    <source>
        <dbReference type="ARBA" id="ARBA00022679"/>
    </source>
</evidence>
<dbReference type="SMART" id="SM00388">
    <property type="entry name" value="HisKA"/>
    <property type="match status" value="1"/>
</dbReference>
<dbReference type="SUPFAM" id="SSF55874">
    <property type="entry name" value="ATPase domain of HSP90 chaperone/DNA topoisomerase II/histidine kinase"/>
    <property type="match status" value="1"/>
</dbReference>
<evidence type="ECO:0000256" key="8">
    <source>
        <dbReference type="ARBA" id="ARBA00023012"/>
    </source>
</evidence>
<dbReference type="AlphaFoldDB" id="A0A1G6M6R3"/>
<evidence type="ECO:0000256" key="3">
    <source>
        <dbReference type="ARBA" id="ARBA00022553"/>
    </source>
</evidence>
<evidence type="ECO:0000313" key="13">
    <source>
        <dbReference type="EMBL" id="SDC51189.1"/>
    </source>
</evidence>
<sequence length="587" mass="66896">MYDLLHLLYSLEETALDSWQGWIGIGISLALISLLIWKRKHWNRHFPYPVYLVMVLGLVAVVDFFSGDLFILPVYLVVLALSHDRISAEKTVVSTLLFALVHTWMQVQFSPQEQPFLLVGNASLFAFFAWWSLYLQRSHRRSDDLKAENRKLLARVEEVETRLHEYIEELEEMTRRDYLTGMYNFSGFQDQVARNLARSSAAEQFYHVVCVDLVDFQQVNIKAGTDVGDQLLVDIARQLKKELPSYAQVARYDGDQFAVGMMGDDAALRLIVDTVERVIDGLRSERVPINCCLGTATYPLEAPSASELIQLAEQRLSIEQKRIRHREDERRRHLEKLSAVGQLAAGLAHEIRNPLTSIRGFIQISAAEAPEVKKWESVILPEIDRINDLLKQFLHLSESRPVRYTLLNLDRLIDDIFQLLNPEAILRGHELMPEPPESPVIVEADAEQLKQVLINLIQNGLESLPDNGVVRVRWKEMADRISIRVQDNGGGIPPEYMSRIFDPFFTTKGDGTGMGLSICHRIIDEHGGQIHVTSQPGCGTTFNLQLPLRQSSGRGSEESQAEEENPFSHLQLNRSEVVERVNMLKHF</sequence>
<evidence type="ECO:0000256" key="9">
    <source>
        <dbReference type="SAM" id="Coils"/>
    </source>
</evidence>
<proteinExistence type="predicted"/>
<keyword evidence="10" id="KW-0472">Membrane</keyword>
<keyword evidence="4" id="KW-0808">Transferase</keyword>
<dbReference type="InterPro" id="IPR003661">
    <property type="entry name" value="HisK_dim/P_dom"/>
</dbReference>
<feature type="coiled-coil region" evidence="9">
    <location>
        <begin position="135"/>
        <end position="176"/>
    </location>
</feature>
<dbReference type="SMART" id="SM00387">
    <property type="entry name" value="HATPase_c"/>
    <property type="match status" value="1"/>
</dbReference>
<keyword evidence="14" id="KW-1185">Reference proteome</keyword>
<dbReference type="STRING" id="1236220.SAMN04488112_10936"/>
<dbReference type="Pfam" id="PF00512">
    <property type="entry name" value="HisKA"/>
    <property type="match status" value="1"/>
</dbReference>
<dbReference type="InterPro" id="IPR003594">
    <property type="entry name" value="HATPase_dom"/>
</dbReference>
<dbReference type="InterPro" id="IPR000160">
    <property type="entry name" value="GGDEF_dom"/>
</dbReference>
<dbReference type="Pfam" id="PF00990">
    <property type="entry name" value="GGDEF"/>
    <property type="match status" value="1"/>
</dbReference>
<dbReference type="Proteomes" id="UP000199387">
    <property type="component" value="Unassembled WGS sequence"/>
</dbReference>
<dbReference type="CDD" id="cd00082">
    <property type="entry name" value="HisKA"/>
    <property type="match status" value="1"/>
</dbReference>
<dbReference type="InterPro" id="IPR004358">
    <property type="entry name" value="Sig_transdc_His_kin-like_C"/>
</dbReference>
<reference evidence="13 14" key="1">
    <citation type="submission" date="2016-10" db="EMBL/GenBank/DDBJ databases">
        <authorList>
            <person name="de Groot N.N."/>
        </authorList>
    </citation>
    <scope>NUCLEOTIDE SEQUENCE [LARGE SCALE GENOMIC DNA]</scope>
    <source>
        <strain evidence="13 14">DSM 45514</strain>
    </source>
</reference>
<keyword evidence="10" id="KW-1133">Transmembrane helix</keyword>
<accession>A0A1G6M6R3</accession>
<name>A0A1G6M6R3_9BACL</name>
<dbReference type="EMBL" id="FMZA01000009">
    <property type="protein sequence ID" value="SDC51189.1"/>
    <property type="molecule type" value="Genomic_DNA"/>
</dbReference>
<dbReference type="SUPFAM" id="SSF47384">
    <property type="entry name" value="Homodimeric domain of signal transducing histidine kinase"/>
    <property type="match status" value="1"/>
</dbReference>
<dbReference type="GO" id="GO:0005524">
    <property type="term" value="F:ATP binding"/>
    <property type="evidence" value="ECO:0007669"/>
    <property type="project" value="UniProtKB-KW"/>
</dbReference>
<keyword evidence="9" id="KW-0175">Coiled coil</keyword>
<evidence type="ECO:0000256" key="10">
    <source>
        <dbReference type="SAM" id="Phobius"/>
    </source>
</evidence>
<dbReference type="Gene3D" id="1.10.287.130">
    <property type="match status" value="1"/>
</dbReference>
<protein>
    <recommendedName>
        <fullName evidence="2">histidine kinase</fullName>
        <ecNumber evidence="2">2.7.13.3</ecNumber>
    </recommendedName>
</protein>
<dbReference type="PRINTS" id="PR00344">
    <property type="entry name" value="BCTRLSENSOR"/>
</dbReference>